<dbReference type="InterPro" id="IPR051696">
    <property type="entry name" value="DENN_Domain_GEFs"/>
</dbReference>
<proteinExistence type="predicted"/>
<dbReference type="Pfam" id="PF02141">
    <property type="entry name" value="DENN"/>
    <property type="match status" value="1"/>
</dbReference>
<feature type="compositionally biased region" description="Polar residues" evidence="2">
    <location>
        <begin position="1022"/>
        <end position="1042"/>
    </location>
</feature>
<dbReference type="PROSITE" id="PS50211">
    <property type="entry name" value="DENN"/>
    <property type="match status" value="1"/>
</dbReference>
<dbReference type="GO" id="GO:0005085">
    <property type="term" value="F:guanyl-nucleotide exchange factor activity"/>
    <property type="evidence" value="ECO:0007669"/>
    <property type="project" value="UniProtKB-KW"/>
</dbReference>
<accession>H2ZEE6</accession>
<evidence type="ECO:0000256" key="2">
    <source>
        <dbReference type="SAM" id="MobiDB-lite"/>
    </source>
</evidence>
<feature type="compositionally biased region" description="Basic and acidic residues" evidence="2">
    <location>
        <begin position="1348"/>
        <end position="1362"/>
    </location>
</feature>
<reference evidence="5" key="3">
    <citation type="submission" date="2025-09" db="UniProtKB">
        <authorList>
            <consortium name="Ensembl"/>
        </authorList>
    </citation>
    <scope>IDENTIFICATION</scope>
</reference>
<keyword evidence="6" id="KW-1185">Reference proteome</keyword>
<dbReference type="InterPro" id="IPR005113">
    <property type="entry name" value="uDENN_dom"/>
</dbReference>
<dbReference type="SMART" id="SM00800">
    <property type="entry name" value="uDENN"/>
    <property type="match status" value="1"/>
</dbReference>
<dbReference type="SMART" id="SM00801">
    <property type="entry name" value="dDENN"/>
    <property type="match status" value="1"/>
</dbReference>
<dbReference type="Gene3D" id="3.40.50.11500">
    <property type="match status" value="1"/>
</dbReference>
<dbReference type="Pfam" id="PF03456">
    <property type="entry name" value="uDENN"/>
    <property type="match status" value="1"/>
</dbReference>
<dbReference type="GO" id="GO:0031410">
    <property type="term" value="C:cytoplasmic vesicle"/>
    <property type="evidence" value="ECO:0007669"/>
    <property type="project" value="TreeGrafter"/>
</dbReference>
<dbReference type="SMART" id="SM00799">
    <property type="entry name" value="DENN"/>
    <property type="match status" value="1"/>
</dbReference>
<dbReference type="Gene3D" id="2.100.10.50">
    <property type="match status" value="1"/>
</dbReference>
<dbReference type="InterPro" id="IPR043153">
    <property type="entry name" value="DENN_C"/>
</dbReference>
<reference evidence="6" key="1">
    <citation type="submission" date="2003-08" db="EMBL/GenBank/DDBJ databases">
        <authorList>
            <person name="Birren B."/>
            <person name="Nusbaum C."/>
            <person name="Abebe A."/>
            <person name="Abouelleil A."/>
            <person name="Adekoya E."/>
            <person name="Ait-zahra M."/>
            <person name="Allen N."/>
            <person name="Allen T."/>
            <person name="An P."/>
            <person name="Anderson M."/>
            <person name="Anderson S."/>
            <person name="Arachchi H."/>
            <person name="Armbruster J."/>
            <person name="Bachantsang P."/>
            <person name="Baldwin J."/>
            <person name="Barry A."/>
            <person name="Bayul T."/>
            <person name="Blitshsteyn B."/>
            <person name="Bloom T."/>
            <person name="Blye J."/>
            <person name="Boguslavskiy L."/>
            <person name="Borowsky M."/>
            <person name="Boukhgalter B."/>
            <person name="Brunache A."/>
            <person name="Butler J."/>
            <person name="Calixte N."/>
            <person name="Calvo S."/>
            <person name="Camarata J."/>
            <person name="Campo K."/>
            <person name="Chang J."/>
            <person name="Cheshatsang Y."/>
            <person name="Citroen M."/>
            <person name="Collymore A."/>
            <person name="Considine T."/>
            <person name="Cook A."/>
            <person name="Cooke P."/>
            <person name="Corum B."/>
            <person name="Cuomo C."/>
            <person name="David R."/>
            <person name="Dawoe T."/>
            <person name="Degray S."/>
            <person name="Dodge S."/>
            <person name="Dooley K."/>
            <person name="Dorje P."/>
            <person name="Dorjee K."/>
            <person name="Dorris L."/>
            <person name="Duffey N."/>
            <person name="Dupes A."/>
            <person name="Elkins T."/>
            <person name="Engels R."/>
            <person name="Erickson J."/>
            <person name="Farina A."/>
            <person name="Faro S."/>
            <person name="Ferreira P."/>
            <person name="Fischer H."/>
            <person name="Fitzgerald M."/>
            <person name="Foley K."/>
            <person name="Gage D."/>
            <person name="Galagan J."/>
            <person name="Gearin G."/>
            <person name="Gnerre S."/>
            <person name="Gnirke A."/>
            <person name="Goyette A."/>
            <person name="Graham J."/>
            <person name="Grandbois E."/>
            <person name="Gyaltsen K."/>
            <person name="Hafez N."/>
            <person name="Hagopian D."/>
            <person name="Hagos B."/>
            <person name="Hall J."/>
            <person name="Hatcher B."/>
            <person name="Heller A."/>
            <person name="Higgins H."/>
            <person name="Honan T."/>
            <person name="Horn A."/>
            <person name="Houde N."/>
            <person name="Hughes L."/>
            <person name="Hulme W."/>
            <person name="Husby E."/>
            <person name="Iliev I."/>
            <person name="Jaffe D."/>
            <person name="Jones C."/>
            <person name="Kamal M."/>
            <person name="Kamat A."/>
            <person name="Kamvysselis M."/>
            <person name="Karlsson E."/>
            <person name="Kells C."/>
            <person name="Kieu A."/>
            <person name="Kisner P."/>
            <person name="Kodira C."/>
            <person name="Kulbokas E."/>
            <person name="Labutti K."/>
            <person name="Lama D."/>
            <person name="Landers T."/>
            <person name="Leger J."/>
            <person name="Levine S."/>
            <person name="Lewis D."/>
            <person name="Lewis T."/>
            <person name="Lindblad-toh K."/>
            <person name="Liu X."/>
            <person name="Lokyitsang T."/>
            <person name="Lokyitsang Y."/>
            <person name="Lucien O."/>
            <person name="Lui A."/>
            <person name="Ma L.J."/>
            <person name="Mabbitt R."/>
            <person name="Macdonald J."/>
            <person name="Maclean C."/>
            <person name="Major J."/>
            <person name="Manning J."/>
            <person name="Marabella R."/>
            <person name="Maru K."/>
            <person name="Matthews C."/>
            <person name="Mauceli E."/>
            <person name="Mccarthy M."/>
            <person name="Mcdonough S."/>
            <person name="Mcghee T."/>
            <person name="Meldrim J."/>
            <person name="Meneus L."/>
            <person name="Mesirov J."/>
            <person name="Mihalev A."/>
            <person name="Mihova T."/>
            <person name="Mikkelsen T."/>
            <person name="Mlenga V."/>
            <person name="Moru K."/>
            <person name="Mozes J."/>
            <person name="Mulrain L."/>
            <person name="Munson G."/>
            <person name="Naylor J."/>
            <person name="Newes C."/>
            <person name="Nguyen C."/>
            <person name="Nguyen N."/>
            <person name="Nguyen T."/>
            <person name="Nicol R."/>
            <person name="Nielsen C."/>
            <person name="Nizzari M."/>
            <person name="Norbu C."/>
            <person name="Norbu N."/>
            <person name="O'donnell P."/>
            <person name="Okoawo O."/>
            <person name="O'leary S."/>
            <person name="Omotosho B."/>
            <person name="O'neill K."/>
            <person name="Osman S."/>
            <person name="Parker S."/>
            <person name="Perrin D."/>
            <person name="Phunkhang P."/>
            <person name="Piqani B."/>
            <person name="Purcell S."/>
            <person name="Rachupka T."/>
            <person name="Ramasamy U."/>
            <person name="Rameau R."/>
            <person name="Ray V."/>
            <person name="Raymond C."/>
            <person name="Retta R."/>
            <person name="Richardson S."/>
            <person name="Rise C."/>
            <person name="Rodriguez J."/>
            <person name="Rogers J."/>
            <person name="Rogov P."/>
            <person name="Rutman M."/>
            <person name="Schupbach R."/>
            <person name="Seaman C."/>
            <person name="Settipalli S."/>
            <person name="Sharpe T."/>
            <person name="Sheridan J."/>
            <person name="Sherpa N."/>
            <person name="Shi J."/>
            <person name="Smirnov S."/>
            <person name="Smith C."/>
            <person name="Sougnez C."/>
            <person name="Spencer B."/>
            <person name="Stalker J."/>
            <person name="Stange-thomann N."/>
            <person name="Stavropoulos S."/>
            <person name="Stetson K."/>
            <person name="Stone C."/>
            <person name="Stone S."/>
            <person name="Stubbs M."/>
            <person name="Talamas J."/>
            <person name="Tchuinga P."/>
            <person name="Tenzing P."/>
            <person name="Tesfaye S."/>
            <person name="Theodore J."/>
            <person name="Thoulutsang Y."/>
            <person name="Topham K."/>
            <person name="Towey S."/>
            <person name="Tsamla T."/>
            <person name="Tsomo N."/>
            <person name="Vallee D."/>
            <person name="Vassiliev H."/>
            <person name="Venkataraman V."/>
            <person name="Vinson J."/>
            <person name="Vo A."/>
            <person name="Wade C."/>
            <person name="Wang S."/>
            <person name="Wangchuk T."/>
            <person name="Wangdi T."/>
            <person name="Whittaker C."/>
            <person name="Wilkinson J."/>
            <person name="Wu Y."/>
            <person name="Wyman D."/>
            <person name="Yadav S."/>
            <person name="Yang S."/>
            <person name="Yang X."/>
            <person name="Yeager S."/>
            <person name="Yee E."/>
            <person name="Young G."/>
            <person name="Zainoun J."/>
            <person name="Zembeck L."/>
            <person name="Zimmer A."/>
            <person name="Zody M."/>
            <person name="Lander E."/>
        </authorList>
    </citation>
    <scope>NUCLEOTIDE SEQUENCE [LARGE SCALE GENOMIC DNA]</scope>
</reference>
<dbReference type="PANTHER" id="PTHR12296:SF30">
    <property type="entry name" value="DENN DOMAIN-CONTAINING PROTEIN CRAG"/>
    <property type="match status" value="1"/>
</dbReference>
<feature type="region of interest" description="Disordered" evidence="2">
    <location>
        <begin position="1347"/>
        <end position="1366"/>
    </location>
</feature>
<evidence type="ECO:0000313" key="6">
    <source>
        <dbReference type="Proteomes" id="UP000007875"/>
    </source>
</evidence>
<dbReference type="PANTHER" id="PTHR12296">
    <property type="entry name" value="DENN DOMAIN-CONTAINING PROTEIN 4"/>
    <property type="match status" value="1"/>
</dbReference>
<dbReference type="InterPro" id="IPR037516">
    <property type="entry name" value="Tripartite_DENN"/>
</dbReference>
<feature type="region of interest" description="Disordered" evidence="2">
    <location>
        <begin position="1008"/>
        <end position="1055"/>
    </location>
</feature>
<dbReference type="eggNOG" id="KOG2127">
    <property type="taxonomic scope" value="Eukaryota"/>
</dbReference>
<dbReference type="Proteomes" id="UP000007875">
    <property type="component" value="Unassembled WGS sequence"/>
</dbReference>
<dbReference type="InParanoid" id="H2ZEE6"/>
<sequence length="1808" mass="203223">IMEDYQRIADYFVVAGHTDSSLPLDEDLAFPNAQHKLSDQRKDPITDICVIDRTLEESCPQGFTCIELTPTGFPADLNYGSLTAHNLLLCYRRGKDKPPLIDLGVFYEGLETVRAGISILETTPAGRSANVNNKSGNHPIYLTFRRAKESAPQNALAVTDICIIFTNKGEKAPYAFCQIEKNLNKGLIGANVYLCYKKSMRQVDSIAFKAGFIGRYPTEDTGSFSLPASVPLFCLPMGATIECWSSKTRHPLPTFSSFVLTTETSDKVFGAVVSFYESYPEEKLTEEQKYKLGILRGDGQRSKSQKTVHTNKAICLLSRWPMFSAFRDFLMYLYRLTVSPQAHSVPVERHIAHFMHNVPFPTAQRPRVQYQMSPMHATILTRPQITPIPLSGASFLALLDDLGPENTLTLLILALTEHKIVIHSLRPAEITCVAEALITLLFPFKWRCTYVPLCPLEMGYVMEAPCPFIVGVDSRYFDIYEPPSDVACVNLDTNSITLMEEKKNISWKMLPKKPAKLLKATLQKYFKEVKDCPREDLNGGSMLSLQDPDLSRTERHRKIDLAIQEAVLKLTASLMKGYRQFLLPITEAPNPGTADPSSLFNIQEFVRSRERSSQRFYQSVVGTQLFSSFIEERCLTSSASLVFFDECIDRLTPDHDHVHLIETDDSQTSDHTVMIMPPDEKGLPPGVGYQYTLFPELQDELFDLGEEDLLINESSTRGRRKSDTFTFGHRTKQELRTMQKLSKFHSGDPQLWARLLISHTYGAWFACLPAFVIECRHKSAALRTAHDALYALKEKNCIPLPDETYYRMLLHLCAVYNKPALAVRVFQFVRKTGIQLSAITYGLYNKAVLEGTWPSSNRDGYMLWQKLRNVFLATKRFQYGLQRRIFLLIACLGGQSDHGYNSMPKEQIRRGSPHKGLLVTQTMKTTQEVPSASGKHCIIFKNMVFNQPLAISARKLLYVLDVACPDTVAVTNNSNLSSNKSINTMHGSEIIIPALNVSAKDELTTNLLTPNKTKSNKGSPDVNLTQDGISAFKTPNPTSGDSLTPGISPATPELGNLFGGDAKFLSSLSDSDQLRYQELCSHRNPSAEDSSDNKQMTSNRSNFDNLTADDITSPGESPSHIGKTSILARKNRSPSRLITSSSSPRKRSQTARVTGPMDPLTPNKAEFTPPLLRKMSVPNSTKVARQDISNLEVDPLSPFTKPSTTPEESRSSNSLRRHLVDEIEVYMKRDELVRCSSDATLIAHQMERVEKTKNEINAVSDWTSVCMRKLSNTFHNDQSTGTSTWFSSGSKFNSLLKATTVGMATKAKKVATNLAKDLNETMQASLAYYTPEKVRVSLIKGSLTDLRSSQEDVQRGSDEPSARRNLGAKGYDLYSSQSSLRSTDSHHSVKDNKAVPGVNLTDLNISSSMTSLNHKVKVTISSCSKCHKCESLVYDEEIMAGWIADESSLNTHCPFCNSLFVPFLNIEIKDFRIQEPLKFHPSNTLSTSHEKIHDLAATKPPESLSPVCIYMDDTSLKSMRKVDHNSKKVKHSFCTISDILQKRYMCVRFRRVQMLLAPPITGHYTRMSIGDSQSELNSQIAPQILEPVTIPYLSSLVLRKELESLLENEGTKVLTDPGFVDNHPILYWNLVWYFRRLNLHTNLYKILLRSQLVQQNCKVIPSKKDNVVIHLMWDNLKLHMVGEKPPLYCAWHQIMTQGPSEEFATYSQSFLNDIKDSIMQDDVLGPLVAVLNELNAQRGIRRSAYREILYLIIVALGKSSIDIIAFDREYRRAFDLLSPSERALTRKCDRPPSDHAVDCREIFGELDL</sequence>
<feature type="compositionally biased region" description="Low complexity" evidence="2">
    <location>
        <begin position="1008"/>
        <end position="1017"/>
    </location>
</feature>
<evidence type="ECO:0000256" key="1">
    <source>
        <dbReference type="ARBA" id="ARBA00022658"/>
    </source>
</evidence>
<name>H2ZEE6_CIOSA</name>
<dbReference type="STRING" id="51511.ENSCSAVP00000015962"/>
<feature type="compositionally biased region" description="Low complexity" evidence="2">
    <location>
        <begin position="1134"/>
        <end position="1143"/>
    </location>
</feature>
<feature type="compositionally biased region" description="Polar residues" evidence="2">
    <location>
        <begin position="1083"/>
        <end position="1105"/>
    </location>
</feature>
<feature type="region of interest" description="Disordered" evidence="2">
    <location>
        <begin position="1082"/>
        <end position="1215"/>
    </location>
</feature>
<feature type="domain" description="UDENN" evidence="3">
    <location>
        <begin position="192"/>
        <end position="640"/>
    </location>
</feature>
<dbReference type="InterPro" id="IPR005112">
    <property type="entry name" value="dDENN_dom"/>
</dbReference>
<dbReference type="InterPro" id="IPR001194">
    <property type="entry name" value="cDENN_dom"/>
</dbReference>
<keyword evidence="1" id="KW-0344">Guanine-nucleotide releasing factor</keyword>
<reference evidence="5" key="2">
    <citation type="submission" date="2025-08" db="UniProtKB">
        <authorList>
            <consortium name="Ensembl"/>
        </authorList>
    </citation>
    <scope>IDENTIFICATION</scope>
</reference>
<dbReference type="Ensembl" id="ENSCSAVT00000016142.1">
    <property type="protein sequence ID" value="ENSCSAVP00000015962.1"/>
    <property type="gene ID" value="ENSCSAVG00000009398.1"/>
</dbReference>
<evidence type="ECO:0000259" key="4">
    <source>
        <dbReference type="PROSITE" id="PS51498"/>
    </source>
</evidence>
<dbReference type="PROSITE" id="PS51498">
    <property type="entry name" value="MABP"/>
    <property type="match status" value="1"/>
</dbReference>
<protein>
    <recommendedName>
        <fullName evidence="7">UDENN domain-containing protein</fullName>
    </recommendedName>
</protein>
<feature type="compositionally biased region" description="Polar residues" evidence="2">
    <location>
        <begin position="1177"/>
        <end position="1189"/>
    </location>
</feature>
<evidence type="ECO:0008006" key="7">
    <source>
        <dbReference type="Google" id="ProtNLM"/>
    </source>
</evidence>
<feature type="compositionally biased region" description="Polar residues" evidence="2">
    <location>
        <begin position="1200"/>
        <end position="1214"/>
    </location>
</feature>
<organism evidence="5 6">
    <name type="scientific">Ciona savignyi</name>
    <name type="common">Pacific transparent sea squirt</name>
    <dbReference type="NCBI Taxonomy" id="51511"/>
    <lineage>
        <taxon>Eukaryota</taxon>
        <taxon>Metazoa</taxon>
        <taxon>Chordata</taxon>
        <taxon>Tunicata</taxon>
        <taxon>Ascidiacea</taxon>
        <taxon>Phlebobranchia</taxon>
        <taxon>Cionidae</taxon>
        <taxon>Ciona</taxon>
    </lineage>
</organism>
<feature type="domain" description="MABP" evidence="4">
    <location>
        <begin position="42"/>
        <end position="200"/>
    </location>
</feature>
<dbReference type="GeneTree" id="ENSGT00940000155836"/>
<dbReference type="InterPro" id="IPR023341">
    <property type="entry name" value="MABP"/>
</dbReference>
<dbReference type="Pfam" id="PF03455">
    <property type="entry name" value="dDENN"/>
    <property type="match status" value="1"/>
</dbReference>
<evidence type="ECO:0000313" key="5">
    <source>
        <dbReference type="Ensembl" id="ENSCSAVP00000015962.1"/>
    </source>
</evidence>
<dbReference type="GO" id="GO:0032483">
    <property type="term" value="P:regulation of Rab protein signal transduction"/>
    <property type="evidence" value="ECO:0007669"/>
    <property type="project" value="TreeGrafter"/>
</dbReference>
<evidence type="ECO:0000259" key="3">
    <source>
        <dbReference type="PROSITE" id="PS50211"/>
    </source>
</evidence>